<feature type="domain" description="Stealth protein CR1 conserved region 1" evidence="5">
    <location>
        <begin position="240"/>
        <end position="258"/>
    </location>
</feature>
<evidence type="ECO:0000313" key="8">
    <source>
        <dbReference type="EMBL" id="BAN03319.1"/>
    </source>
</evidence>
<organism evidence="8 9">
    <name type="scientific">Ilumatobacter coccineus (strain NBRC 103263 / KCTC 29153 / YM16-304)</name>
    <dbReference type="NCBI Taxonomy" id="1313172"/>
    <lineage>
        <taxon>Bacteria</taxon>
        <taxon>Bacillati</taxon>
        <taxon>Actinomycetota</taxon>
        <taxon>Acidimicrobiia</taxon>
        <taxon>Acidimicrobiales</taxon>
        <taxon>Ilumatobacteraceae</taxon>
        <taxon>Ilumatobacter</taxon>
    </lineage>
</organism>
<dbReference type="EMBL" id="AP012057">
    <property type="protein sequence ID" value="BAN03319.1"/>
    <property type="molecule type" value="Genomic_DNA"/>
</dbReference>
<feature type="domain" description="Stealth protein CR3 conserved region 3" evidence="6">
    <location>
        <begin position="427"/>
        <end position="472"/>
    </location>
</feature>
<evidence type="ECO:0000256" key="2">
    <source>
        <dbReference type="ARBA" id="ARBA00022679"/>
    </source>
</evidence>
<dbReference type="RefSeq" id="WP_015442566.1">
    <property type="nucleotide sequence ID" value="NC_020520.1"/>
</dbReference>
<keyword evidence="2" id="KW-0808">Transferase</keyword>
<dbReference type="InterPro" id="IPR031356">
    <property type="entry name" value="Stealth_CR4"/>
</dbReference>
<accession>A0A6C7EDQ5</accession>
<evidence type="ECO:0000256" key="1">
    <source>
        <dbReference type="ARBA" id="ARBA00007583"/>
    </source>
</evidence>
<dbReference type="InterPro" id="IPR047141">
    <property type="entry name" value="Stealth"/>
</dbReference>
<evidence type="ECO:0000259" key="7">
    <source>
        <dbReference type="Pfam" id="PF17103"/>
    </source>
</evidence>
<feature type="domain" description="Stealth protein CR4 conserved region 4" evidence="7">
    <location>
        <begin position="501"/>
        <end position="547"/>
    </location>
</feature>
<keyword evidence="9" id="KW-1185">Reference proteome</keyword>
<dbReference type="InterPro" id="IPR031357">
    <property type="entry name" value="Stealth_CR3"/>
</dbReference>
<dbReference type="KEGG" id="aym:YM304_30050"/>
<keyword evidence="3" id="KW-0270">Exopolysaccharide synthesis</keyword>
<comment type="similarity">
    <text evidence="1">Belongs to the stealth family.</text>
</comment>
<evidence type="ECO:0000256" key="3">
    <source>
        <dbReference type="ARBA" id="ARBA00023169"/>
    </source>
</evidence>
<proteinExistence type="inferred from homology"/>
<dbReference type="Pfam" id="PF17102">
    <property type="entry name" value="Stealth_CR3"/>
    <property type="match status" value="1"/>
</dbReference>
<dbReference type="Proteomes" id="UP000011863">
    <property type="component" value="Chromosome"/>
</dbReference>
<dbReference type="Pfam" id="PF17103">
    <property type="entry name" value="Stealth_CR4"/>
    <property type="match status" value="1"/>
</dbReference>
<dbReference type="PANTHER" id="PTHR24045:SF0">
    <property type="entry name" value="N-ACETYLGLUCOSAMINE-1-PHOSPHOTRANSFERASE SUBUNITS ALPHA_BETA"/>
    <property type="match status" value="1"/>
</dbReference>
<evidence type="ECO:0000259" key="4">
    <source>
        <dbReference type="Pfam" id="PF11380"/>
    </source>
</evidence>
<sequence length="548" mass="60999">MRSKLLRLRGLVQRYRVDRRLPPQVLDLFRETTALRRREAADRRHADARKTLSADGEVARLGRSYVAVAGPLSMSTADLGHAIATDVVDTLRSNGLAPFAVDRSGDGLQFGIDLAERPAALEALIASLGGHGWHLRWYDGSKNGLVAVSDAAGERSVHRARAWEVFRAHSWGDTVVGSEQATEISFWQIGASGRAERIGTRGLERFDVRSQPTVEVIDGREYPGNTAFPVGANFEHVADPIDIVYTWVDGSDPEWVEAFRATAAAAGRSIDEVALDPARYRTRDELRYSLRSVWAHCGWVRKIWIVTAGQVPDWLVEDDRVTLVDHTEILPADALPTFNSHAIESALHHIDGLAEHFIYFNDDMAIGRPVRPELFFTPNGLARVFQSTARVEGVEDENTLAVDTGAIRGRELLAERFGRVVTAKPLHAPYPLRRSTMQRMETEFADIVGRTAHSRFRSPTDLSIAASFAQHYGLATADSVLGEIAEEYVHVESGRLQWHLDRIRLSRAFDTFCINETQDGAGGAADREERIAAFFEEMFPIASPWERT</sequence>
<dbReference type="GO" id="GO:0000271">
    <property type="term" value="P:polysaccharide biosynthetic process"/>
    <property type="evidence" value="ECO:0007669"/>
    <property type="project" value="UniProtKB-KW"/>
</dbReference>
<dbReference type="PANTHER" id="PTHR24045">
    <property type="match status" value="1"/>
</dbReference>
<protein>
    <submittedName>
        <fullName evidence="8">Putative polysaccharide biosynthesis protein</fullName>
    </submittedName>
</protein>
<name>A0A6C7EDQ5_ILUCY</name>
<dbReference type="InterPro" id="IPR021520">
    <property type="entry name" value="Stealth_CR2"/>
</dbReference>
<dbReference type="Pfam" id="PF17101">
    <property type="entry name" value="Stealth_CR1"/>
    <property type="match status" value="1"/>
</dbReference>
<evidence type="ECO:0000313" key="9">
    <source>
        <dbReference type="Proteomes" id="UP000011863"/>
    </source>
</evidence>
<evidence type="ECO:0000259" key="5">
    <source>
        <dbReference type="Pfam" id="PF17101"/>
    </source>
</evidence>
<evidence type="ECO:0000259" key="6">
    <source>
        <dbReference type="Pfam" id="PF17102"/>
    </source>
</evidence>
<feature type="domain" description="Stealth protein CR2 conserved region 2" evidence="4">
    <location>
        <begin position="279"/>
        <end position="382"/>
    </location>
</feature>
<dbReference type="Pfam" id="PF11380">
    <property type="entry name" value="Stealth_CR2"/>
    <property type="match status" value="1"/>
</dbReference>
<gene>
    <name evidence="8" type="ORF">YM304_30050</name>
</gene>
<dbReference type="InterPro" id="IPR031358">
    <property type="entry name" value="Stealth_CR1"/>
</dbReference>
<reference evidence="8 9" key="1">
    <citation type="journal article" date="2013" name="Int. J. Syst. Evol. Microbiol.">
        <title>Ilumatobacter nonamiense sp. nov. and Ilumatobacter coccineum sp. nov., isolated from seashore sand.</title>
        <authorList>
            <person name="Matsumoto A."/>
            <person name="Kasai H."/>
            <person name="Matsuo Y."/>
            <person name="Shizuri Y."/>
            <person name="Ichikawa N."/>
            <person name="Fujita N."/>
            <person name="Omura S."/>
            <person name="Takahashi Y."/>
        </authorList>
    </citation>
    <scope>NUCLEOTIDE SEQUENCE [LARGE SCALE GENOMIC DNA]</scope>
    <source>
        <strain evidence="9">NBRC 103263 / KCTC 29153 / YM16-304</strain>
    </source>
</reference>
<dbReference type="AlphaFoldDB" id="A0A6C7EDQ5"/>
<dbReference type="OrthoDB" id="9776077at2"/>
<dbReference type="GO" id="GO:0016772">
    <property type="term" value="F:transferase activity, transferring phosphorus-containing groups"/>
    <property type="evidence" value="ECO:0007669"/>
    <property type="project" value="InterPro"/>
</dbReference>